<dbReference type="OrthoDB" id="9778870at2"/>
<evidence type="ECO:0000256" key="5">
    <source>
        <dbReference type="ARBA" id="ARBA00022840"/>
    </source>
</evidence>
<dbReference type="GO" id="GO:0016887">
    <property type="term" value="F:ATP hydrolysis activity"/>
    <property type="evidence" value="ECO:0007669"/>
    <property type="project" value="InterPro"/>
</dbReference>
<dbReference type="GO" id="GO:0140359">
    <property type="term" value="F:ABC-type transporter activity"/>
    <property type="evidence" value="ECO:0007669"/>
    <property type="project" value="InterPro"/>
</dbReference>
<evidence type="ECO:0000259" key="6">
    <source>
        <dbReference type="PROSITE" id="PS50893"/>
    </source>
</evidence>
<dbReference type="SMART" id="SM00382">
    <property type="entry name" value="AAA"/>
    <property type="match status" value="1"/>
</dbReference>
<gene>
    <name evidence="7" type="ORF">EZJ19_09205</name>
</gene>
<evidence type="ECO:0000256" key="3">
    <source>
        <dbReference type="ARBA" id="ARBA00022475"/>
    </source>
</evidence>
<dbReference type="InterPro" id="IPR003439">
    <property type="entry name" value="ABC_transporter-like_ATP-bd"/>
</dbReference>
<proteinExistence type="inferred from homology"/>
<dbReference type="InterPro" id="IPR050683">
    <property type="entry name" value="Bact_Polysacc_Export_ATP-bd"/>
</dbReference>
<dbReference type="EMBL" id="SJZB01000033">
    <property type="protein sequence ID" value="TCJ14749.1"/>
    <property type="molecule type" value="Genomic_DNA"/>
</dbReference>
<dbReference type="InterPro" id="IPR029439">
    <property type="entry name" value="Wzt_C"/>
</dbReference>
<dbReference type="PANTHER" id="PTHR46743">
    <property type="entry name" value="TEICHOIC ACIDS EXPORT ATP-BINDING PROTEIN TAGH"/>
    <property type="match status" value="1"/>
</dbReference>
<evidence type="ECO:0000256" key="4">
    <source>
        <dbReference type="ARBA" id="ARBA00022741"/>
    </source>
</evidence>
<feature type="domain" description="ABC transporter" evidence="6">
    <location>
        <begin position="30"/>
        <end position="257"/>
    </location>
</feature>
<dbReference type="InterPro" id="IPR027417">
    <property type="entry name" value="P-loop_NTPase"/>
</dbReference>
<keyword evidence="3" id="KW-1003">Cell membrane</keyword>
<dbReference type="Pfam" id="PF14524">
    <property type="entry name" value="Wzt_C"/>
    <property type="match status" value="1"/>
</dbReference>
<sequence length="413" mass="45425">MTDTMIKVEGVSKKFCRNLKRSLWYGMSDLAGELVGRRHGGDGGLRRDEFWAIKDVSFEVKRGEALGLIGHNGAGKTTLLRLLNGLIKPDAGRVEVRGRVGALIALGAGFNPILSGRENIYINASVLGLSKREIDSKLDAIIDFSEIEDFIDAPVQSYSSGMHVRLGFSIAIHLSPDVMLVDEALAVGDARFQKKCFDRIQKLQGQGTAFIVVSHNPYQIESLCQKVGVMHKGCMPPVCDGKQALNLYHDLVQQSLPPLGRSKTDYREGTGVLRFESLRVVDANGQEPNVVNTSDTICIVADINAEQRLSGLRFRFEICSANNAIVIMATANGVSESQIFEGKRSVSFTMSPCQLTSGWYYINAVASDGKVRLDTWQRALEFRVTQRDGPGRNLSTDQGVFVCNGHWDFMSCI</sequence>
<evidence type="ECO:0000313" key="7">
    <source>
        <dbReference type="EMBL" id="TCJ14749.1"/>
    </source>
</evidence>
<keyword evidence="4" id="KW-0547">Nucleotide-binding</keyword>
<dbReference type="GO" id="GO:0005524">
    <property type="term" value="F:ATP binding"/>
    <property type="evidence" value="ECO:0007669"/>
    <property type="project" value="UniProtKB-KW"/>
</dbReference>
<dbReference type="Gene3D" id="3.40.50.300">
    <property type="entry name" value="P-loop containing nucleotide triphosphate hydrolases"/>
    <property type="match status" value="1"/>
</dbReference>
<dbReference type="InterPro" id="IPR003593">
    <property type="entry name" value="AAA+_ATPase"/>
</dbReference>
<dbReference type="Proteomes" id="UP000295443">
    <property type="component" value="Unassembled WGS sequence"/>
</dbReference>
<protein>
    <submittedName>
        <fullName evidence="7">ABC transporter ATP-binding protein</fullName>
    </submittedName>
</protein>
<evidence type="ECO:0000256" key="1">
    <source>
        <dbReference type="ARBA" id="ARBA00005417"/>
    </source>
</evidence>
<dbReference type="Pfam" id="PF00005">
    <property type="entry name" value="ABC_tran"/>
    <property type="match status" value="1"/>
</dbReference>
<dbReference type="AlphaFoldDB" id="A0A4R1BCH6"/>
<organism evidence="7 8">
    <name type="scientific">Parasulfuritortus cantonensis</name>
    <dbReference type="NCBI Taxonomy" id="2528202"/>
    <lineage>
        <taxon>Bacteria</taxon>
        <taxon>Pseudomonadati</taxon>
        <taxon>Pseudomonadota</taxon>
        <taxon>Betaproteobacteria</taxon>
        <taxon>Nitrosomonadales</taxon>
        <taxon>Thiobacillaceae</taxon>
        <taxon>Parasulfuritortus</taxon>
    </lineage>
</organism>
<dbReference type="InterPro" id="IPR015860">
    <property type="entry name" value="ABC_transpr_TagH-like"/>
</dbReference>
<keyword evidence="8" id="KW-1185">Reference proteome</keyword>
<name>A0A4R1BCH6_9PROT</name>
<dbReference type="CDD" id="cd10147">
    <property type="entry name" value="Wzt_C-like"/>
    <property type="match status" value="1"/>
</dbReference>
<dbReference type="Gene3D" id="2.70.50.60">
    <property type="entry name" value="abc- transporter (atp binding component) like domain"/>
    <property type="match status" value="1"/>
</dbReference>
<dbReference type="PANTHER" id="PTHR46743:SF2">
    <property type="entry name" value="TEICHOIC ACIDS EXPORT ATP-BINDING PROTEIN TAGH"/>
    <property type="match status" value="1"/>
</dbReference>
<keyword evidence="3" id="KW-0472">Membrane</keyword>
<dbReference type="GO" id="GO:0016020">
    <property type="term" value="C:membrane"/>
    <property type="evidence" value="ECO:0007669"/>
    <property type="project" value="InterPro"/>
</dbReference>
<evidence type="ECO:0000313" key="8">
    <source>
        <dbReference type="Proteomes" id="UP000295443"/>
    </source>
</evidence>
<dbReference type="CDD" id="cd03220">
    <property type="entry name" value="ABC_KpsT_Wzt"/>
    <property type="match status" value="1"/>
</dbReference>
<dbReference type="SUPFAM" id="SSF52540">
    <property type="entry name" value="P-loop containing nucleoside triphosphate hydrolases"/>
    <property type="match status" value="1"/>
</dbReference>
<comment type="caution">
    <text evidence="7">The sequence shown here is derived from an EMBL/GenBank/DDBJ whole genome shotgun (WGS) entry which is preliminary data.</text>
</comment>
<comment type="similarity">
    <text evidence="1">Belongs to the ABC transporter superfamily.</text>
</comment>
<evidence type="ECO:0000256" key="2">
    <source>
        <dbReference type="ARBA" id="ARBA00022448"/>
    </source>
</evidence>
<keyword evidence="5 7" id="KW-0067">ATP-binding</keyword>
<keyword evidence="2" id="KW-0813">Transport</keyword>
<dbReference type="PROSITE" id="PS50893">
    <property type="entry name" value="ABC_TRANSPORTER_2"/>
    <property type="match status" value="1"/>
</dbReference>
<reference evidence="7 8" key="1">
    <citation type="submission" date="2019-03" db="EMBL/GenBank/DDBJ databases">
        <title>Genome sequence of Thiobacillaceae bacterium LSR1, a sulfur-oxidizing bacterium isolated from freshwater sediment.</title>
        <authorList>
            <person name="Li S."/>
        </authorList>
    </citation>
    <scope>NUCLEOTIDE SEQUENCE [LARGE SCALE GENOMIC DNA]</scope>
    <source>
        <strain evidence="7 8">LSR1</strain>
    </source>
</reference>
<accession>A0A4R1BCH6</accession>